<gene>
    <name evidence="2" type="ORF">LPJ53_005107</name>
</gene>
<evidence type="ECO:0000313" key="2">
    <source>
        <dbReference type="EMBL" id="KAJ1720231.1"/>
    </source>
</evidence>
<feature type="region of interest" description="Disordered" evidence="1">
    <location>
        <begin position="1"/>
        <end position="69"/>
    </location>
</feature>
<proteinExistence type="predicted"/>
<name>A0A9W7XVQ4_9FUNG</name>
<comment type="caution">
    <text evidence="2">The sequence shown here is derived from an EMBL/GenBank/DDBJ whole genome shotgun (WGS) entry which is preliminary data.</text>
</comment>
<sequence>MCADHSTSSHDQHLQEDALDDHPPQSVPSSSTNHNRDTTQSSQLITITQDPAHGLDPDDPETQRAAGSFGFTPADLHHLAQLSRPGHPLVAEYHGWTEHGVLAILCSLPPSPERTFLAKLFAIITGAADTTTQKSSTSTST</sequence>
<evidence type="ECO:0000313" key="3">
    <source>
        <dbReference type="Proteomes" id="UP001149813"/>
    </source>
</evidence>
<keyword evidence="3" id="KW-1185">Reference proteome</keyword>
<dbReference type="EMBL" id="JANBOJ010000280">
    <property type="protein sequence ID" value="KAJ1720231.1"/>
    <property type="molecule type" value="Genomic_DNA"/>
</dbReference>
<feature type="compositionally biased region" description="Low complexity" evidence="1">
    <location>
        <begin position="38"/>
        <end position="49"/>
    </location>
</feature>
<dbReference type="AlphaFoldDB" id="A0A9W7XVQ4"/>
<protein>
    <submittedName>
        <fullName evidence="2">Uncharacterized protein</fullName>
    </submittedName>
</protein>
<dbReference type="Proteomes" id="UP001149813">
    <property type="component" value="Unassembled WGS sequence"/>
</dbReference>
<organism evidence="2 3">
    <name type="scientific">Coemansia erecta</name>
    <dbReference type="NCBI Taxonomy" id="147472"/>
    <lineage>
        <taxon>Eukaryota</taxon>
        <taxon>Fungi</taxon>
        <taxon>Fungi incertae sedis</taxon>
        <taxon>Zoopagomycota</taxon>
        <taxon>Kickxellomycotina</taxon>
        <taxon>Kickxellomycetes</taxon>
        <taxon>Kickxellales</taxon>
        <taxon>Kickxellaceae</taxon>
        <taxon>Coemansia</taxon>
    </lineage>
</organism>
<reference evidence="2" key="1">
    <citation type="submission" date="2022-07" db="EMBL/GenBank/DDBJ databases">
        <title>Phylogenomic reconstructions and comparative analyses of Kickxellomycotina fungi.</title>
        <authorList>
            <person name="Reynolds N.K."/>
            <person name="Stajich J.E."/>
            <person name="Barry K."/>
            <person name="Grigoriev I.V."/>
            <person name="Crous P."/>
            <person name="Smith M.E."/>
        </authorList>
    </citation>
    <scope>NUCLEOTIDE SEQUENCE</scope>
    <source>
        <strain evidence="2">NBRC 32514</strain>
    </source>
</reference>
<accession>A0A9W7XVQ4</accession>
<feature type="compositionally biased region" description="Basic and acidic residues" evidence="1">
    <location>
        <begin position="7"/>
        <end position="23"/>
    </location>
</feature>
<evidence type="ECO:0000256" key="1">
    <source>
        <dbReference type="SAM" id="MobiDB-lite"/>
    </source>
</evidence>